<feature type="region of interest" description="Disordered" evidence="1">
    <location>
        <begin position="34"/>
        <end position="55"/>
    </location>
</feature>
<evidence type="ECO:0000256" key="1">
    <source>
        <dbReference type="SAM" id="MobiDB-lite"/>
    </source>
</evidence>
<evidence type="ECO:0008006" key="4">
    <source>
        <dbReference type="Google" id="ProtNLM"/>
    </source>
</evidence>
<reference evidence="2 3" key="1">
    <citation type="submission" date="2019-09" db="EMBL/GenBank/DDBJ databases">
        <authorList>
            <person name="Chandra G."/>
            <person name="Truman W A."/>
        </authorList>
    </citation>
    <scope>NUCLEOTIDE SEQUENCE [LARGE SCALE GENOMIC DNA]</scope>
    <source>
        <strain evidence="2">PS723</strain>
    </source>
</reference>
<evidence type="ECO:0000313" key="2">
    <source>
        <dbReference type="EMBL" id="VVN71138.1"/>
    </source>
</evidence>
<dbReference type="RefSeq" id="WP_150802026.1">
    <property type="nucleotide sequence ID" value="NZ_CABVHY010000002.1"/>
</dbReference>
<protein>
    <recommendedName>
        <fullName evidence="4">DUF3077 domain-containing protein</fullName>
    </recommendedName>
</protein>
<dbReference type="AlphaFoldDB" id="A0A5E6ZXB4"/>
<sequence length="123" mass="13802">MFKVTPNPPETPNVSPYESLDSKKLHAAAYRALDHYLPPPPSNKPRPNDQRPNQFFTVAPDINPEALLAHTYETFCSASTLTLDLSDDLEGKQRNLALAIYSLMELGLLLIEKTLDREQPVKV</sequence>
<proteinExistence type="predicted"/>
<gene>
    <name evidence="2" type="ORF">PS723_00412</name>
</gene>
<dbReference type="Proteomes" id="UP000379480">
    <property type="component" value="Unassembled WGS sequence"/>
</dbReference>
<evidence type="ECO:0000313" key="3">
    <source>
        <dbReference type="Proteomes" id="UP000379480"/>
    </source>
</evidence>
<name>A0A5E6ZXB4_PSEFL</name>
<organism evidence="2 3">
    <name type="scientific">Pseudomonas fluorescens</name>
    <dbReference type="NCBI Taxonomy" id="294"/>
    <lineage>
        <taxon>Bacteria</taxon>
        <taxon>Pseudomonadati</taxon>
        <taxon>Pseudomonadota</taxon>
        <taxon>Gammaproteobacteria</taxon>
        <taxon>Pseudomonadales</taxon>
        <taxon>Pseudomonadaceae</taxon>
        <taxon>Pseudomonas</taxon>
    </lineage>
</organism>
<dbReference type="Pfam" id="PF19619">
    <property type="entry name" value="DUF6124"/>
    <property type="match status" value="1"/>
</dbReference>
<dbReference type="EMBL" id="CABVHY010000002">
    <property type="protein sequence ID" value="VVN71138.1"/>
    <property type="molecule type" value="Genomic_DNA"/>
</dbReference>
<accession>A0A5E6ZXB4</accession>